<gene>
    <name evidence="1" type="ORF">MBJ925_LOCUS19294</name>
    <name evidence="2" type="ORF">SMN809_LOCUS1326</name>
</gene>
<sequence>MKTRAKTAALKAALTKEVSANLKMPITNPYTSKQTENNSVVNAARVPLVNQQVKNKKPRMVQVNLDIQLGLAYDCSIKINSYTAMKYNLSYSTEKMAFVTSFTGKNIIIKRINS</sequence>
<organism evidence="1 3">
    <name type="scientific">Rotaria magnacalcarata</name>
    <dbReference type="NCBI Taxonomy" id="392030"/>
    <lineage>
        <taxon>Eukaryota</taxon>
        <taxon>Metazoa</taxon>
        <taxon>Spiralia</taxon>
        <taxon>Gnathifera</taxon>
        <taxon>Rotifera</taxon>
        <taxon>Eurotatoria</taxon>
        <taxon>Bdelloidea</taxon>
        <taxon>Philodinida</taxon>
        <taxon>Philodinidae</taxon>
        <taxon>Rotaria</taxon>
    </lineage>
</organism>
<evidence type="ECO:0000313" key="1">
    <source>
        <dbReference type="EMBL" id="CAF2084744.1"/>
    </source>
</evidence>
<dbReference type="AlphaFoldDB" id="A0A816SCL3"/>
<evidence type="ECO:0000313" key="3">
    <source>
        <dbReference type="Proteomes" id="UP000663824"/>
    </source>
</evidence>
<dbReference type="Proteomes" id="UP000663824">
    <property type="component" value="Unassembled WGS sequence"/>
</dbReference>
<name>A0A816SCL3_9BILA</name>
<dbReference type="EMBL" id="CAJNRE010009755">
    <property type="protein sequence ID" value="CAF2084744.1"/>
    <property type="molecule type" value="Genomic_DNA"/>
</dbReference>
<dbReference type="Proteomes" id="UP000676336">
    <property type="component" value="Unassembled WGS sequence"/>
</dbReference>
<protein>
    <submittedName>
        <fullName evidence="1">Uncharacterized protein</fullName>
    </submittedName>
</protein>
<reference evidence="1" key="1">
    <citation type="submission" date="2021-02" db="EMBL/GenBank/DDBJ databases">
        <authorList>
            <person name="Nowell W R."/>
        </authorList>
    </citation>
    <scope>NUCLEOTIDE SEQUENCE</scope>
</reference>
<evidence type="ECO:0000313" key="2">
    <source>
        <dbReference type="EMBL" id="CAF3803730.1"/>
    </source>
</evidence>
<accession>A0A816SCL3</accession>
<dbReference type="EMBL" id="CAJOBI010000198">
    <property type="protein sequence ID" value="CAF3803730.1"/>
    <property type="molecule type" value="Genomic_DNA"/>
</dbReference>
<comment type="caution">
    <text evidence="1">The sequence shown here is derived from an EMBL/GenBank/DDBJ whole genome shotgun (WGS) entry which is preliminary data.</text>
</comment>
<proteinExistence type="predicted"/>